<dbReference type="Proteomes" id="UP000498980">
    <property type="component" value="Unassembled WGS sequence"/>
</dbReference>
<comment type="caution">
    <text evidence="1">The sequence shown here is derived from an EMBL/GenBank/DDBJ whole genome shotgun (WGS) entry which is preliminary data.</text>
</comment>
<name>A0A7J0C932_9ACTN</name>
<dbReference type="EMBL" id="BLWC01000001">
    <property type="protein sequence ID" value="GFM98952.1"/>
    <property type="molecule type" value="Genomic_DNA"/>
</dbReference>
<evidence type="ECO:0000313" key="1">
    <source>
        <dbReference type="EMBL" id="GFM98952.1"/>
    </source>
</evidence>
<keyword evidence="2" id="KW-1185">Reference proteome</keyword>
<gene>
    <name evidence="1" type="ORF">Sfulv_37630</name>
</gene>
<organism evidence="1 2">
    <name type="scientific">Streptomyces fulvorobeus</name>
    <dbReference type="NCBI Taxonomy" id="284028"/>
    <lineage>
        <taxon>Bacteria</taxon>
        <taxon>Bacillati</taxon>
        <taxon>Actinomycetota</taxon>
        <taxon>Actinomycetes</taxon>
        <taxon>Kitasatosporales</taxon>
        <taxon>Streptomycetaceae</taxon>
        <taxon>Streptomyces</taxon>
    </lineage>
</organism>
<sequence length="74" mass="8388">MRLELSDQLELRVRSRPFPHGFEGRVTELRHLRVFCQLLQHVLALAVEVVDEYEAGVEQPEVVARKHQAGGVAA</sequence>
<reference evidence="1 2" key="1">
    <citation type="submission" date="2020-05" db="EMBL/GenBank/DDBJ databases">
        <title>Whole genome shotgun sequence of Streptomyces fulvorobeus NBRC 15897.</title>
        <authorList>
            <person name="Komaki H."/>
            <person name="Tamura T."/>
        </authorList>
    </citation>
    <scope>NUCLEOTIDE SEQUENCE [LARGE SCALE GENOMIC DNA]</scope>
    <source>
        <strain evidence="1 2">NBRC 15897</strain>
    </source>
</reference>
<protein>
    <submittedName>
        <fullName evidence="1">Uncharacterized protein</fullName>
    </submittedName>
</protein>
<evidence type="ECO:0000313" key="2">
    <source>
        <dbReference type="Proteomes" id="UP000498980"/>
    </source>
</evidence>
<proteinExistence type="predicted"/>
<accession>A0A7J0C932</accession>
<dbReference type="AlphaFoldDB" id="A0A7J0C932"/>